<dbReference type="eggNOG" id="ENOG5031AFJ">
    <property type="taxonomic scope" value="Bacteria"/>
</dbReference>
<comment type="caution">
    <text evidence="1">The sequence shown here is derived from an EMBL/GenBank/DDBJ whole genome shotgun (WGS) entry which is preliminary data.</text>
</comment>
<dbReference type="EMBL" id="AATQ01000028">
    <property type="protein sequence ID" value="EAU45355.1"/>
    <property type="molecule type" value="Genomic_DNA"/>
</dbReference>
<dbReference type="AlphaFoldDB" id="Q0FMA4"/>
<evidence type="ECO:0000313" key="2">
    <source>
        <dbReference type="Proteomes" id="UP000006230"/>
    </source>
</evidence>
<dbReference type="HOGENOM" id="CLU_2602900_0_0_5"/>
<name>Q0FMA4_SALBH</name>
<evidence type="ECO:0000313" key="1">
    <source>
        <dbReference type="EMBL" id="EAU45355.1"/>
    </source>
</evidence>
<sequence length="79" mass="9242">MEAATISWPEDAYWKWSIDGHDLVARNRDHARQILSYLRERKRAPNRKPALRNIPTVMLTRQMAPVVQSKVEYALEHAS</sequence>
<reference evidence="1 2" key="1">
    <citation type="journal article" date="2010" name="J. Bacteriol.">
        <title>Genome sequences of Pelagibaca bermudensis HTCC2601T and Maritimibacter alkaliphilus HTCC2654T, the type strains of two marine Roseobacter genera.</title>
        <authorList>
            <person name="Thrash J.C."/>
            <person name="Cho J.C."/>
            <person name="Ferriera S."/>
            <person name="Johnson J."/>
            <person name="Vergin K.L."/>
            <person name="Giovannoni S.J."/>
        </authorList>
    </citation>
    <scope>NUCLEOTIDE SEQUENCE [LARGE SCALE GENOMIC DNA]</scope>
    <source>
        <strain evidence="2">DSM 26914 / JCM 13377 / KCTC 12554 / HTCC2601</strain>
    </source>
</reference>
<gene>
    <name evidence="1" type="ORF">R2601_24904</name>
</gene>
<dbReference type="Proteomes" id="UP000006230">
    <property type="component" value="Unassembled WGS sequence"/>
</dbReference>
<keyword evidence="2" id="KW-1185">Reference proteome</keyword>
<protein>
    <submittedName>
        <fullName evidence="1">Uncharacterized protein</fullName>
    </submittedName>
</protein>
<organism evidence="1 2">
    <name type="scientific">Salipiger bermudensis (strain DSM 26914 / JCM 13377 / KCTC 12554 / HTCC2601)</name>
    <name type="common">Pelagibaca bermudensis</name>
    <dbReference type="NCBI Taxonomy" id="314265"/>
    <lineage>
        <taxon>Bacteria</taxon>
        <taxon>Pseudomonadati</taxon>
        <taxon>Pseudomonadota</taxon>
        <taxon>Alphaproteobacteria</taxon>
        <taxon>Rhodobacterales</taxon>
        <taxon>Roseobacteraceae</taxon>
        <taxon>Salipiger</taxon>
    </lineage>
</organism>
<proteinExistence type="predicted"/>
<accession>Q0FMA4</accession>